<sequence length="331" mass="38395">MEGDFNMAENVEDLSQVEVNIASLQTVQSDEEGGESFMLVRAPQYSALWLATEHAIRFTTDEYRCSSTRELLRRILSNTAIIIICVALVHYSKTESPLKPLRALVVWNILERMIIMYYNYCQFVYGDHFRYEEARWQLLRASLPMLLIWMFSFFPRLVMSIWALRFSFDAAAPVLYTLGCVLLSLDVYFVFMNSLFFIWTVADTFYRRPRRGSPRDINSLGSYTFQLLISGNERADVTIPVARSSSASYYTPSDDEDECCICLSTYESGEELRRLSCMHHFHRICVDKWLMIDARCPLCKEPVGLPRVETDQSRVQLGAYTDRAWRLLAIV</sequence>
<gene>
    <name evidence="1" type="ORF">O6H91_19G083800</name>
</gene>
<organism evidence="1 2">
    <name type="scientific">Diphasiastrum complanatum</name>
    <name type="common">Issler's clubmoss</name>
    <name type="synonym">Lycopodium complanatum</name>
    <dbReference type="NCBI Taxonomy" id="34168"/>
    <lineage>
        <taxon>Eukaryota</taxon>
        <taxon>Viridiplantae</taxon>
        <taxon>Streptophyta</taxon>
        <taxon>Embryophyta</taxon>
        <taxon>Tracheophyta</taxon>
        <taxon>Lycopodiopsida</taxon>
        <taxon>Lycopodiales</taxon>
        <taxon>Lycopodiaceae</taxon>
        <taxon>Lycopodioideae</taxon>
        <taxon>Diphasiastrum</taxon>
    </lineage>
</organism>
<dbReference type="Proteomes" id="UP001162992">
    <property type="component" value="Chromosome 19"/>
</dbReference>
<evidence type="ECO:0000313" key="2">
    <source>
        <dbReference type="Proteomes" id="UP001162992"/>
    </source>
</evidence>
<proteinExistence type="predicted"/>
<dbReference type="EMBL" id="CM055110">
    <property type="protein sequence ID" value="KAJ7522110.1"/>
    <property type="molecule type" value="Genomic_DNA"/>
</dbReference>
<reference evidence="2" key="1">
    <citation type="journal article" date="2024" name="Proc. Natl. Acad. Sci. U.S.A.">
        <title>Extraordinary preservation of gene collinearity over three hundred million years revealed in homosporous lycophytes.</title>
        <authorList>
            <person name="Li C."/>
            <person name="Wickell D."/>
            <person name="Kuo L.Y."/>
            <person name="Chen X."/>
            <person name="Nie B."/>
            <person name="Liao X."/>
            <person name="Peng D."/>
            <person name="Ji J."/>
            <person name="Jenkins J."/>
            <person name="Williams M."/>
            <person name="Shu S."/>
            <person name="Plott C."/>
            <person name="Barry K."/>
            <person name="Rajasekar S."/>
            <person name="Grimwood J."/>
            <person name="Han X."/>
            <person name="Sun S."/>
            <person name="Hou Z."/>
            <person name="He W."/>
            <person name="Dai G."/>
            <person name="Sun C."/>
            <person name="Schmutz J."/>
            <person name="Leebens-Mack J.H."/>
            <person name="Li F.W."/>
            <person name="Wang L."/>
        </authorList>
    </citation>
    <scope>NUCLEOTIDE SEQUENCE [LARGE SCALE GENOMIC DNA]</scope>
    <source>
        <strain evidence="2">cv. PW_Plant_1</strain>
    </source>
</reference>
<keyword evidence="2" id="KW-1185">Reference proteome</keyword>
<name>A0ACC2AXB8_DIPCM</name>
<evidence type="ECO:0000313" key="1">
    <source>
        <dbReference type="EMBL" id="KAJ7522110.1"/>
    </source>
</evidence>
<comment type="caution">
    <text evidence="1">The sequence shown here is derived from an EMBL/GenBank/DDBJ whole genome shotgun (WGS) entry which is preliminary data.</text>
</comment>
<accession>A0ACC2AXB8</accession>
<protein>
    <submittedName>
        <fullName evidence="1">Uncharacterized protein</fullName>
    </submittedName>
</protein>